<dbReference type="PANTHER" id="PTHR11142">
    <property type="entry name" value="PSEUDOURIDYLATE SYNTHASE"/>
    <property type="match status" value="1"/>
</dbReference>
<evidence type="ECO:0000256" key="1">
    <source>
        <dbReference type="ARBA" id="ARBA00009375"/>
    </source>
</evidence>
<reference evidence="9 10" key="1">
    <citation type="journal article" date="2012" name="PLoS ONE">
        <title>The purine-utilizing bacterium Clostridium acidurici 9a: a genome-guided metabolic reconsideration.</title>
        <authorList>
            <person name="Hartwich K."/>
            <person name="Poehlein A."/>
            <person name="Daniel R."/>
        </authorList>
    </citation>
    <scope>NUCLEOTIDE SEQUENCE [LARGE SCALE GENOMIC DNA]</scope>
    <source>
        <strain evidence="10">ATCC 7906 / DSM 604 / BCRC 14475 / CIP 104303 / KCTC 5404 / NCIMB 10678 / 9a</strain>
    </source>
</reference>
<feature type="domain" description="Pseudouridine synthase I TruA alpha/beta" evidence="8">
    <location>
        <begin position="145"/>
        <end position="246"/>
    </location>
</feature>
<dbReference type="NCBIfam" id="TIGR00071">
    <property type="entry name" value="hisT_truA"/>
    <property type="match status" value="1"/>
</dbReference>
<dbReference type="InterPro" id="IPR020094">
    <property type="entry name" value="TruA/RsuA/RluB/E/F_N"/>
</dbReference>
<evidence type="ECO:0000256" key="2">
    <source>
        <dbReference type="ARBA" id="ARBA00022694"/>
    </source>
</evidence>
<dbReference type="PATRIC" id="fig|1128398.3.peg.2308"/>
<keyword evidence="3 4" id="KW-0413">Isomerase</keyword>
<dbReference type="GO" id="GO:0003723">
    <property type="term" value="F:RNA binding"/>
    <property type="evidence" value="ECO:0007669"/>
    <property type="project" value="InterPro"/>
</dbReference>
<dbReference type="InterPro" id="IPR020103">
    <property type="entry name" value="PsdUridine_synth_cat_dom_sf"/>
</dbReference>
<dbReference type="InterPro" id="IPR001406">
    <property type="entry name" value="PsdUridine_synth_TruA"/>
</dbReference>
<comment type="similarity">
    <text evidence="1 4 7">Belongs to the tRNA pseudouridine synthase TruA family.</text>
</comment>
<evidence type="ECO:0000256" key="7">
    <source>
        <dbReference type="RuleBase" id="RU003792"/>
    </source>
</evidence>
<evidence type="ECO:0000256" key="4">
    <source>
        <dbReference type="HAMAP-Rule" id="MF_00171"/>
    </source>
</evidence>
<evidence type="ECO:0000259" key="8">
    <source>
        <dbReference type="Pfam" id="PF01416"/>
    </source>
</evidence>
<evidence type="ECO:0000313" key="10">
    <source>
        <dbReference type="Proteomes" id="UP000006094"/>
    </source>
</evidence>
<dbReference type="PIRSF" id="PIRSF001430">
    <property type="entry name" value="tRNA_psdUrid_synth"/>
    <property type="match status" value="1"/>
</dbReference>
<dbReference type="GO" id="GO:0031119">
    <property type="term" value="P:tRNA pseudouridine synthesis"/>
    <property type="evidence" value="ECO:0007669"/>
    <property type="project" value="UniProtKB-UniRule"/>
</dbReference>
<dbReference type="HOGENOM" id="CLU_014673_0_1_9"/>
<name>K0AZK6_GOTA9</name>
<comment type="catalytic activity">
    <reaction evidence="4 7">
        <text>uridine(38/39/40) in tRNA = pseudouridine(38/39/40) in tRNA</text>
        <dbReference type="Rhea" id="RHEA:22376"/>
        <dbReference type="Rhea" id="RHEA-COMP:10085"/>
        <dbReference type="Rhea" id="RHEA-COMP:10087"/>
        <dbReference type="ChEBI" id="CHEBI:65314"/>
        <dbReference type="ChEBI" id="CHEBI:65315"/>
        <dbReference type="EC" id="5.4.99.12"/>
    </reaction>
</comment>
<organism evidence="9 10">
    <name type="scientific">Gottschalkia acidurici (strain ATCC 7906 / DSM 604 / BCRC 14475 / CIP 104303 / KCTC 5404 / NCIMB 10678 / 9a)</name>
    <name type="common">Clostridium acidurici</name>
    <dbReference type="NCBI Taxonomy" id="1128398"/>
    <lineage>
        <taxon>Bacteria</taxon>
        <taxon>Bacillati</taxon>
        <taxon>Bacillota</taxon>
        <taxon>Tissierellia</taxon>
        <taxon>Tissierellales</taxon>
        <taxon>Gottschalkiaceae</taxon>
        <taxon>Gottschalkia</taxon>
    </lineage>
</organism>
<accession>K0AZK6</accession>
<dbReference type="SUPFAM" id="SSF55120">
    <property type="entry name" value="Pseudouridine synthase"/>
    <property type="match status" value="1"/>
</dbReference>
<evidence type="ECO:0000256" key="3">
    <source>
        <dbReference type="ARBA" id="ARBA00023235"/>
    </source>
</evidence>
<dbReference type="AlphaFoldDB" id="K0AZK6"/>
<dbReference type="Proteomes" id="UP000006094">
    <property type="component" value="Chromosome"/>
</dbReference>
<dbReference type="InterPro" id="IPR020097">
    <property type="entry name" value="PsdUridine_synth_TruA_a/b_dom"/>
</dbReference>
<dbReference type="FunFam" id="3.30.70.580:FF:000001">
    <property type="entry name" value="tRNA pseudouridine synthase A"/>
    <property type="match status" value="1"/>
</dbReference>
<dbReference type="GO" id="GO:0160147">
    <property type="term" value="F:tRNA pseudouridine(38-40) synthase activity"/>
    <property type="evidence" value="ECO:0007669"/>
    <property type="project" value="UniProtKB-EC"/>
</dbReference>
<keyword evidence="2 4" id="KW-0819">tRNA processing</keyword>
<dbReference type="KEGG" id="cad:Curi_c22300"/>
<evidence type="ECO:0000256" key="5">
    <source>
        <dbReference type="PIRSR" id="PIRSR001430-1"/>
    </source>
</evidence>
<comment type="caution">
    <text evidence="4">Lacks conserved residue(s) required for the propagation of feature annotation.</text>
</comment>
<dbReference type="HAMAP" id="MF_00171">
    <property type="entry name" value="TruA"/>
    <property type="match status" value="1"/>
</dbReference>
<dbReference type="eggNOG" id="COG0101">
    <property type="taxonomic scope" value="Bacteria"/>
</dbReference>
<dbReference type="OrthoDB" id="9811823at2"/>
<evidence type="ECO:0000313" key="9">
    <source>
        <dbReference type="EMBL" id="AFS79233.1"/>
    </source>
</evidence>
<dbReference type="STRING" id="1128398.Curi_c22300"/>
<dbReference type="EMBL" id="CP003326">
    <property type="protein sequence ID" value="AFS79233.1"/>
    <property type="molecule type" value="Genomic_DNA"/>
</dbReference>
<dbReference type="RefSeq" id="WP_014968369.1">
    <property type="nucleotide sequence ID" value="NC_018664.1"/>
</dbReference>
<keyword evidence="10" id="KW-1185">Reference proteome</keyword>
<evidence type="ECO:0000256" key="6">
    <source>
        <dbReference type="PIRSR" id="PIRSR001430-2"/>
    </source>
</evidence>
<comment type="function">
    <text evidence="4">Formation of pseudouridine at positions 38, 39 and 40 in the anticodon stem and loop of transfer RNAs.</text>
</comment>
<dbReference type="PANTHER" id="PTHR11142:SF0">
    <property type="entry name" value="TRNA PSEUDOURIDINE SYNTHASE-LIKE 1"/>
    <property type="match status" value="1"/>
</dbReference>
<comment type="subunit">
    <text evidence="4">Homodimer.</text>
</comment>
<feature type="domain" description="Pseudouridine synthase I TruA alpha/beta" evidence="8">
    <location>
        <begin position="10"/>
        <end position="105"/>
    </location>
</feature>
<dbReference type="Gene3D" id="3.30.70.660">
    <property type="entry name" value="Pseudouridine synthase I, catalytic domain, C-terminal subdomain"/>
    <property type="match status" value="1"/>
</dbReference>
<proteinExistence type="inferred from homology"/>
<feature type="active site" description="Nucleophile" evidence="4 5">
    <location>
        <position position="54"/>
    </location>
</feature>
<dbReference type="EC" id="5.4.99.12" evidence="4"/>
<sequence>MLKRNIKLTIEYDGTNFCGWQKQPNGQSIQQALEDAIYSITKENVNIVGSGRTDSKVHAFGQVANFYTSSKIPQEKFTNAINSKLPSDISVKDSIEVPCDFHSRYGALGKEYKYIIYNDRTRSPILRNYSYHVPYELNIGHMKNAIESFRGTYDFRGFMSTGSSVKSTIRTINKAELNKKDEIIEITLQGNGFLYNMVRIITGTLVEIGMGKICHEKVFEIIMSQDRKCAGHTAPPQGLYLNQVFY</sequence>
<feature type="binding site" evidence="4 6">
    <location>
        <position position="112"/>
    </location>
    <ligand>
        <name>substrate</name>
    </ligand>
</feature>
<protein>
    <recommendedName>
        <fullName evidence="4">tRNA pseudouridine synthase A</fullName>
        <ecNumber evidence="4">5.4.99.12</ecNumber>
    </recommendedName>
    <alternativeName>
        <fullName evidence="4">tRNA pseudouridine(38-40) synthase</fullName>
    </alternativeName>
    <alternativeName>
        <fullName evidence="4">tRNA pseudouridylate synthase I</fullName>
    </alternativeName>
    <alternativeName>
        <fullName evidence="4">tRNA-uridine isomerase I</fullName>
    </alternativeName>
</protein>
<dbReference type="InterPro" id="IPR020095">
    <property type="entry name" value="PsdUridine_synth_TruA_C"/>
</dbReference>
<dbReference type="CDD" id="cd02570">
    <property type="entry name" value="PseudoU_synth_EcTruA"/>
    <property type="match status" value="1"/>
</dbReference>
<dbReference type="Pfam" id="PF01416">
    <property type="entry name" value="PseudoU_synth_1"/>
    <property type="match status" value="2"/>
</dbReference>
<gene>
    <name evidence="9" type="primary">truA2</name>
    <name evidence="4" type="synonym">truA</name>
    <name evidence="9" type="ordered locus">Curi_c22300</name>
</gene>
<dbReference type="Gene3D" id="3.30.70.580">
    <property type="entry name" value="Pseudouridine synthase I, catalytic domain, N-terminal subdomain"/>
    <property type="match status" value="1"/>
</dbReference>